<organism evidence="4 5">
    <name type="scientific">Colletotrichum fructicola (strain Nara gc5)</name>
    <name type="common">Anthracnose fungus</name>
    <name type="synonym">Colletotrichum gloeosporioides (strain Nara gc5)</name>
    <dbReference type="NCBI Taxonomy" id="1213859"/>
    <lineage>
        <taxon>Eukaryota</taxon>
        <taxon>Fungi</taxon>
        <taxon>Dikarya</taxon>
        <taxon>Ascomycota</taxon>
        <taxon>Pezizomycotina</taxon>
        <taxon>Sordariomycetes</taxon>
        <taxon>Hypocreomycetidae</taxon>
        <taxon>Glomerellales</taxon>
        <taxon>Glomerellaceae</taxon>
        <taxon>Colletotrichum</taxon>
        <taxon>Colletotrichum gloeosporioides species complex</taxon>
    </lineage>
</organism>
<evidence type="ECO:0000256" key="3">
    <source>
        <dbReference type="SAM" id="SignalP"/>
    </source>
</evidence>
<evidence type="ECO:0000313" key="5">
    <source>
        <dbReference type="Proteomes" id="UP000011096"/>
    </source>
</evidence>
<dbReference type="RefSeq" id="XP_031889588.1">
    <property type="nucleotide sequence ID" value="XM_032031011.1"/>
</dbReference>
<feature type="compositionally biased region" description="Basic and acidic residues" evidence="1">
    <location>
        <begin position="319"/>
        <end position="331"/>
    </location>
</feature>
<feature type="chain" id="PRO_5029750875" evidence="3">
    <location>
        <begin position="16"/>
        <end position="393"/>
    </location>
</feature>
<feature type="region of interest" description="Disordered" evidence="1">
    <location>
        <begin position="319"/>
        <end position="393"/>
    </location>
</feature>
<comment type="caution">
    <text evidence="4">The sequence shown here is derived from an EMBL/GenBank/DDBJ whole genome shotgun (WGS) entry which is preliminary data.</text>
</comment>
<sequence>MQPLALALLVGGAIAAPAPTPAAPLAARADVLAPTAAWISVAGDGVPSTVTPVPTTISGTPTYASAAPNALTGSVFTITDFRLVKVTTSTGAPPVPTADHKNGQGAFAPCSNSNGDFAPFCDPAKGSTLYTDTTYYVTWDSSVLIKGNQTDVRVKIKGKEVNGTTVGDIVFNKDTESSQLAAYGYYAWTVSSGLIPKGQDNATIELLMTYTINGVAQTDITGPQVLVSKRATYHPEGAKIPKGQELYIALPTVFGFLIICLIGGCIWNRKTRTIGLGNIMSRSRHGYGVGKSRAQRLGAKVRKSVFRGKDRGIALRAREISPDGYQYRDDPMPQQPQYQQQQHTGTGRPRRDSDALGSLAGTPTSDRFDFHDMGAQGGNTFRDEMRRQERERY</sequence>
<gene>
    <name evidence="4" type="ORF">CGGC5_v012179</name>
</gene>
<keyword evidence="2" id="KW-1133">Transmembrane helix</keyword>
<dbReference type="InParanoid" id="A0A7J6IS27"/>
<evidence type="ECO:0000256" key="2">
    <source>
        <dbReference type="SAM" id="Phobius"/>
    </source>
</evidence>
<feature type="signal peptide" evidence="3">
    <location>
        <begin position="1"/>
        <end position="15"/>
    </location>
</feature>
<reference evidence="4 5" key="2">
    <citation type="submission" date="2020-04" db="EMBL/GenBank/DDBJ databases">
        <title>Genome sequencing and assembly of multiple isolates from the Colletotrichum gloeosporioides species complex.</title>
        <authorList>
            <person name="Gan P."/>
            <person name="Shirasu K."/>
        </authorList>
    </citation>
    <scope>NUCLEOTIDE SEQUENCE [LARGE SCALE GENOMIC DNA]</scope>
    <source>
        <strain evidence="4 5">Nara gc5</strain>
    </source>
</reference>
<keyword evidence="2" id="KW-0812">Transmembrane</keyword>
<dbReference type="OrthoDB" id="4084551at2759"/>
<dbReference type="GeneID" id="43615068"/>
<dbReference type="EMBL" id="ANPB02000007">
    <property type="protein sequence ID" value="KAF4479360.1"/>
    <property type="molecule type" value="Genomic_DNA"/>
</dbReference>
<accession>A0A7J6IS27</accession>
<proteinExistence type="predicted"/>
<feature type="compositionally biased region" description="Basic and acidic residues" evidence="1">
    <location>
        <begin position="381"/>
        <end position="393"/>
    </location>
</feature>
<dbReference type="AlphaFoldDB" id="A0A7J6IS27"/>
<dbReference type="Proteomes" id="UP000011096">
    <property type="component" value="Unassembled WGS sequence"/>
</dbReference>
<name>A0A7J6IS27_COLFN</name>
<dbReference type="Pfam" id="PF14610">
    <property type="entry name" value="Psg1"/>
    <property type="match status" value="1"/>
</dbReference>
<feature type="transmembrane region" description="Helical" evidence="2">
    <location>
        <begin position="246"/>
        <end position="267"/>
    </location>
</feature>
<keyword evidence="3" id="KW-0732">Signal</keyword>
<reference evidence="4 5" key="1">
    <citation type="submission" date="2012-08" db="EMBL/GenBank/DDBJ databases">
        <authorList>
            <person name="Gan P.H.P."/>
            <person name="Ikeda K."/>
            <person name="Irieda H."/>
            <person name="Narusaka M."/>
            <person name="O'Connell R.J."/>
            <person name="Narusaka Y."/>
            <person name="Takano Y."/>
            <person name="Kubo Y."/>
            <person name="Shirasu K."/>
        </authorList>
    </citation>
    <scope>NUCLEOTIDE SEQUENCE [LARGE SCALE GENOMIC DNA]</scope>
    <source>
        <strain evidence="4 5">Nara gc5</strain>
    </source>
</reference>
<dbReference type="InterPro" id="IPR028000">
    <property type="entry name" value="Pma1"/>
</dbReference>
<evidence type="ECO:0000256" key="1">
    <source>
        <dbReference type="SAM" id="MobiDB-lite"/>
    </source>
</evidence>
<keyword evidence="2" id="KW-0472">Membrane</keyword>
<keyword evidence="5" id="KW-1185">Reference proteome</keyword>
<protein>
    <submittedName>
        <fullName evidence="4">Uncharacterized protein</fullName>
    </submittedName>
</protein>
<evidence type="ECO:0000313" key="4">
    <source>
        <dbReference type="EMBL" id="KAF4479360.1"/>
    </source>
</evidence>